<name>A0A6C0ADQ6_9ZZZZ</name>
<proteinExistence type="predicted"/>
<dbReference type="EMBL" id="MN740593">
    <property type="protein sequence ID" value="QHS77887.1"/>
    <property type="molecule type" value="Genomic_DNA"/>
</dbReference>
<protein>
    <recommendedName>
        <fullName evidence="2">Sulfotransferase domain-containing protein</fullName>
    </recommendedName>
</protein>
<evidence type="ECO:0000313" key="1">
    <source>
        <dbReference type="EMBL" id="QHS77887.1"/>
    </source>
</evidence>
<dbReference type="SUPFAM" id="SSF52540">
    <property type="entry name" value="P-loop containing nucleoside triphosphate hydrolases"/>
    <property type="match status" value="1"/>
</dbReference>
<dbReference type="Pfam" id="PF03567">
    <property type="entry name" value="Sulfotransfer_2"/>
    <property type="match status" value="1"/>
</dbReference>
<sequence>MTIIFVHIPKTAGTSVLELISNNPNYKIIGHYPKLIDNKIFINNSIIKDENSFCIVRNPYDRFLSAYNYLYHGGNKTNLDLSYQEIILSMSFEDFINNLEEYIFLIIHFVPQYVFVCEGDEILTKICKFENLKNDLIKIDFVFENLEHLNKSEHIFNLNAYLKEKIYKIYEKDFLLFGYDK</sequence>
<evidence type="ECO:0008006" key="2">
    <source>
        <dbReference type="Google" id="ProtNLM"/>
    </source>
</evidence>
<dbReference type="GO" id="GO:0008146">
    <property type="term" value="F:sulfotransferase activity"/>
    <property type="evidence" value="ECO:0007669"/>
    <property type="project" value="InterPro"/>
</dbReference>
<organism evidence="1">
    <name type="scientific">viral metagenome</name>
    <dbReference type="NCBI Taxonomy" id="1070528"/>
    <lineage>
        <taxon>unclassified sequences</taxon>
        <taxon>metagenomes</taxon>
        <taxon>organismal metagenomes</taxon>
    </lineage>
</organism>
<reference evidence="1" key="1">
    <citation type="journal article" date="2020" name="Nature">
        <title>Giant virus diversity and host interactions through global metagenomics.</title>
        <authorList>
            <person name="Schulz F."/>
            <person name="Roux S."/>
            <person name="Paez-Espino D."/>
            <person name="Jungbluth S."/>
            <person name="Walsh D.A."/>
            <person name="Denef V.J."/>
            <person name="McMahon K.D."/>
            <person name="Konstantinidis K.T."/>
            <person name="Eloe-Fadrosh E.A."/>
            <person name="Kyrpides N.C."/>
            <person name="Woyke T."/>
        </authorList>
    </citation>
    <scope>NUCLEOTIDE SEQUENCE</scope>
    <source>
        <strain evidence="1">GVMAG-S-1021933-23</strain>
    </source>
</reference>
<dbReference type="Gene3D" id="3.40.50.300">
    <property type="entry name" value="P-loop containing nucleotide triphosphate hydrolases"/>
    <property type="match status" value="1"/>
</dbReference>
<dbReference type="AlphaFoldDB" id="A0A6C0ADQ6"/>
<dbReference type="InterPro" id="IPR027417">
    <property type="entry name" value="P-loop_NTPase"/>
</dbReference>
<dbReference type="InterPro" id="IPR005331">
    <property type="entry name" value="Sulfotransferase"/>
</dbReference>
<accession>A0A6C0ADQ6</accession>
<dbReference type="GO" id="GO:0016020">
    <property type="term" value="C:membrane"/>
    <property type="evidence" value="ECO:0007669"/>
    <property type="project" value="InterPro"/>
</dbReference>